<dbReference type="CTD" id="20206151"/>
<dbReference type="GeneID" id="20206151"/>
<dbReference type="EMBL" id="KB097222">
    <property type="protein sequence ID" value="ESN98034.1"/>
    <property type="molecule type" value="Genomic_DNA"/>
</dbReference>
<dbReference type="PANTHER" id="PTHR19282:SF544">
    <property type="entry name" value="TETRASPANIN"/>
    <property type="match status" value="1"/>
</dbReference>
<protein>
    <recommendedName>
        <fullName evidence="10">Tetraspanin</fullName>
    </recommendedName>
</protein>
<dbReference type="InterPro" id="IPR008952">
    <property type="entry name" value="Tetraspanin_EC2_sf"/>
</dbReference>
<feature type="region of interest" description="Disordered" evidence="5">
    <location>
        <begin position="69"/>
        <end position="127"/>
    </location>
</feature>
<keyword evidence="4 6" id="KW-0472">Membrane</keyword>
<dbReference type="InParanoid" id="T1FBF2"/>
<evidence type="ECO:0008006" key="10">
    <source>
        <dbReference type="Google" id="ProtNLM"/>
    </source>
</evidence>
<evidence type="ECO:0000256" key="6">
    <source>
        <dbReference type="SAM" id="Phobius"/>
    </source>
</evidence>
<evidence type="ECO:0000313" key="9">
    <source>
        <dbReference type="Proteomes" id="UP000015101"/>
    </source>
</evidence>
<evidence type="ECO:0000256" key="1">
    <source>
        <dbReference type="ARBA" id="ARBA00004141"/>
    </source>
</evidence>
<feature type="transmembrane region" description="Helical" evidence="6">
    <location>
        <begin position="203"/>
        <end position="228"/>
    </location>
</feature>
<comment type="subcellular location">
    <subcellularLocation>
        <location evidence="1">Membrane</location>
        <topology evidence="1">Multi-pass membrane protein</topology>
    </subcellularLocation>
</comment>
<dbReference type="RefSeq" id="XP_009023734.1">
    <property type="nucleotide sequence ID" value="XM_009025486.1"/>
</dbReference>
<feature type="transmembrane region" description="Helical" evidence="6">
    <location>
        <begin position="240"/>
        <end position="263"/>
    </location>
</feature>
<dbReference type="GO" id="GO:0005886">
    <property type="term" value="C:plasma membrane"/>
    <property type="evidence" value="ECO:0000318"/>
    <property type="project" value="GO_Central"/>
</dbReference>
<accession>T1FBF2</accession>
<dbReference type="EMBL" id="AMQM01005983">
    <property type="status" value="NOT_ANNOTATED_CDS"/>
    <property type="molecule type" value="Genomic_DNA"/>
</dbReference>
<feature type="compositionally biased region" description="Basic and acidic residues" evidence="5">
    <location>
        <begin position="94"/>
        <end position="110"/>
    </location>
</feature>
<evidence type="ECO:0000313" key="8">
    <source>
        <dbReference type="EnsemblMetazoa" id="HelroP177262"/>
    </source>
</evidence>
<evidence type="ECO:0000256" key="5">
    <source>
        <dbReference type="SAM" id="MobiDB-lite"/>
    </source>
</evidence>
<feature type="transmembrane region" description="Helical" evidence="6">
    <location>
        <begin position="154"/>
        <end position="176"/>
    </location>
</feature>
<dbReference type="PANTHER" id="PTHR19282">
    <property type="entry name" value="TETRASPANIN"/>
    <property type="match status" value="1"/>
</dbReference>
<dbReference type="EnsemblMetazoa" id="HelroT177262">
    <property type="protein sequence ID" value="HelroP177262"/>
    <property type="gene ID" value="HelroG177262"/>
</dbReference>
<dbReference type="HOGENOM" id="CLU_562948_0_0_1"/>
<name>T1FBF2_HELRO</name>
<dbReference type="InterPro" id="IPR018499">
    <property type="entry name" value="Tetraspanin/Peripherin"/>
</dbReference>
<feature type="compositionally biased region" description="Basic residues" evidence="5">
    <location>
        <begin position="111"/>
        <end position="122"/>
    </location>
</feature>
<dbReference type="CDD" id="cd03127">
    <property type="entry name" value="tetraspanin_LEL"/>
    <property type="match status" value="1"/>
</dbReference>
<dbReference type="Pfam" id="PF00335">
    <property type="entry name" value="Tetraspanin"/>
    <property type="match status" value="1"/>
</dbReference>
<reference evidence="7 9" key="2">
    <citation type="journal article" date="2013" name="Nature">
        <title>Insights into bilaterian evolution from three spiralian genomes.</title>
        <authorList>
            <person name="Simakov O."/>
            <person name="Marletaz F."/>
            <person name="Cho S.J."/>
            <person name="Edsinger-Gonzales E."/>
            <person name="Havlak P."/>
            <person name="Hellsten U."/>
            <person name="Kuo D.H."/>
            <person name="Larsson T."/>
            <person name="Lv J."/>
            <person name="Arendt D."/>
            <person name="Savage R."/>
            <person name="Osoegawa K."/>
            <person name="de Jong P."/>
            <person name="Grimwood J."/>
            <person name="Chapman J.A."/>
            <person name="Shapiro H."/>
            <person name="Aerts A."/>
            <person name="Otillar R.P."/>
            <person name="Terry A.Y."/>
            <person name="Boore J.L."/>
            <person name="Grigoriev I.V."/>
            <person name="Lindberg D.R."/>
            <person name="Seaver E.C."/>
            <person name="Weisblat D.A."/>
            <person name="Putnam N.H."/>
            <person name="Rokhsar D.S."/>
        </authorList>
    </citation>
    <scope>NUCLEOTIDE SEQUENCE</scope>
</reference>
<dbReference type="SUPFAM" id="SSF48652">
    <property type="entry name" value="Tetraspanin"/>
    <property type="match status" value="1"/>
</dbReference>
<dbReference type="AlphaFoldDB" id="T1FBF2"/>
<evidence type="ECO:0000256" key="3">
    <source>
        <dbReference type="ARBA" id="ARBA00022989"/>
    </source>
</evidence>
<keyword evidence="2 6" id="KW-0812">Transmembrane</keyword>
<dbReference type="KEGG" id="hro:HELRODRAFT_177262"/>
<reference evidence="8" key="3">
    <citation type="submission" date="2015-06" db="UniProtKB">
        <authorList>
            <consortium name="EnsemblMetazoa"/>
        </authorList>
    </citation>
    <scope>IDENTIFICATION</scope>
</reference>
<evidence type="ECO:0000313" key="7">
    <source>
        <dbReference type="EMBL" id="ESN98034.1"/>
    </source>
</evidence>
<dbReference type="Proteomes" id="UP000015101">
    <property type="component" value="Unassembled WGS sequence"/>
</dbReference>
<organism evidence="8 9">
    <name type="scientific">Helobdella robusta</name>
    <name type="common">Californian leech</name>
    <dbReference type="NCBI Taxonomy" id="6412"/>
    <lineage>
        <taxon>Eukaryota</taxon>
        <taxon>Metazoa</taxon>
        <taxon>Spiralia</taxon>
        <taxon>Lophotrochozoa</taxon>
        <taxon>Annelida</taxon>
        <taxon>Clitellata</taxon>
        <taxon>Hirudinea</taxon>
        <taxon>Rhynchobdellida</taxon>
        <taxon>Glossiphoniidae</taxon>
        <taxon>Helobdella</taxon>
    </lineage>
</organism>
<feature type="compositionally biased region" description="Basic and acidic residues" evidence="5">
    <location>
        <begin position="69"/>
        <end position="87"/>
    </location>
</feature>
<keyword evidence="9" id="KW-1185">Reference proteome</keyword>
<proteinExistence type="predicted"/>
<dbReference type="OrthoDB" id="9993879at2759"/>
<reference evidence="9" key="1">
    <citation type="submission" date="2012-12" db="EMBL/GenBank/DDBJ databases">
        <authorList>
            <person name="Hellsten U."/>
            <person name="Grimwood J."/>
            <person name="Chapman J.A."/>
            <person name="Shapiro H."/>
            <person name="Aerts A."/>
            <person name="Otillar R.P."/>
            <person name="Terry A.Y."/>
            <person name="Boore J.L."/>
            <person name="Simakov O."/>
            <person name="Marletaz F."/>
            <person name="Cho S.-J."/>
            <person name="Edsinger-Gonzales E."/>
            <person name="Havlak P."/>
            <person name="Kuo D.-H."/>
            <person name="Larsson T."/>
            <person name="Lv J."/>
            <person name="Arendt D."/>
            <person name="Savage R."/>
            <person name="Osoegawa K."/>
            <person name="de Jong P."/>
            <person name="Lindberg D.R."/>
            <person name="Seaver E.C."/>
            <person name="Weisblat D.A."/>
            <person name="Putnam N.H."/>
            <person name="Grigoriev I.V."/>
            <person name="Rokhsar D.S."/>
        </authorList>
    </citation>
    <scope>NUCLEOTIDE SEQUENCE</scope>
</reference>
<evidence type="ECO:0000256" key="4">
    <source>
        <dbReference type="ARBA" id="ARBA00023136"/>
    </source>
</evidence>
<evidence type="ECO:0000256" key="2">
    <source>
        <dbReference type="ARBA" id="ARBA00022692"/>
    </source>
</evidence>
<feature type="transmembrane region" description="Helical" evidence="6">
    <location>
        <begin position="383"/>
        <end position="405"/>
    </location>
</feature>
<keyword evidence="3 6" id="KW-1133">Transmembrane helix</keyword>
<dbReference type="Gene3D" id="1.10.1450.10">
    <property type="entry name" value="Tetraspanin"/>
    <property type="match status" value="1"/>
</dbReference>
<sequence length="485" mass="57238">MTTNSKQKYTKAKYRTKITSEKRLILMEIKKKFRNLNASAAGENDERNLQKMAYDLRVDQREDTAFDEMAKKLDEELKEKEEEKKDKEDDEDEDGKKKKRDSDKSDEESLRKKRRRRRRRRKIGENDKNRQFHFDREEITLGIPRFRLNEKCRFASFIFMSILNFIAIGPQIHVTIKSIDISDLYKSVLETLDGPDTYVLFDYFTLAMSLGVALHISGFIMCVMSVWIETRSYFLLGLPFYGSLLFCTALYCTLVAYACYEWAKHLQHGIAWPLEIMLRNYYYNETQEIMMNYIQQKFHCCGVTSFQDWLSPKRGQQTSYDYYVAYHERIPSSCCDSNYDDRCIIFHEYIEEAREDLFEGVGINMAGCESIIRKDLLSLFQTYMFYELLIIIVCDFFLVTLTRFLTTSINNSFRLEVPEISSYGYGILIWHPDDPARIFHHILYTISFTRSDSSSDVIMLIVFHTATLIAEQNRKSPKIMVTRSV</sequence>
<gene>
    <name evidence="8" type="primary">20206151</name>
    <name evidence="7" type="ORF">HELRODRAFT_177262</name>
</gene>